<evidence type="ECO:0000313" key="2">
    <source>
        <dbReference type="Proteomes" id="UP001186974"/>
    </source>
</evidence>
<dbReference type="Proteomes" id="UP001186974">
    <property type="component" value="Unassembled WGS sequence"/>
</dbReference>
<comment type="caution">
    <text evidence="1">The sequence shown here is derived from an EMBL/GenBank/DDBJ whole genome shotgun (WGS) entry which is preliminary data.</text>
</comment>
<name>A0ACC3CXA7_9PEZI</name>
<evidence type="ECO:0000313" key="1">
    <source>
        <dbReference type="EMBL" id="KAK3049846.1"/>
    </source>
</evidence>
<protein>
    <submittedName>
        <fullName evidence="1">Uncharacterized protein</fullName>
    </submittedName>
</protein>
<organism evidence="1 2">
    <name type="scientific">Coniosporium uncinatum</name>
    <dbReference type="NCBI Taxonomy" id="93489"/>
    <lineage>
        <taxon>Eukaryota</taxon>
        <taxon>Fungi</taxon>
        <taxon>Dikarya</taxon>
        <taxon>Ascomycota</taxon>
        <taxon>Pezizomycotina</taxon>
        <taxon>Dothideomycetes</taxon>
        <taxon>Dothideomycetes incertae sedis</taxon>
        <taxon>Coniosporium</taxon>
    </lineage>
</organism>
<dbReference type="EMBL" id="JAWDJW010010166">
    <property type="protein sequence ID" value="KAK3049846.1"/>
    <property type="molecule type" value="Genomic_DNA"/>
</dbReference>
<sequence>MAVSETYTLALRGTGAHVSMHSPPVASSDRPKSPEHGHYIDSWLKMQVFRLHQMDSTIKRCIVLSPEQLIWRSLNDLFKLPAVDLAAPRAYWAGNDTLSTNLLVVAPSERLWKLVEPHFENYEHSHGIVNDIFKGTALYLPGSYATRISHWELWDMPVWYRPEEIEELDALVQSIGAIGASITSNVERQRPGEVAVMEHALNVWSTDEDKDTKAVNTTDEDPIALENPFFAALAAKASASAAAVAAKESLTAANGTNISVATLSDDEKVDQPTATMPTQLSQLLKRTPERGEELLSNPDKIAGLEDVAGGVSDASSIHQPPTTATESAANSRTDHPTAPQTELPHLMEAAPDTPAGEALSSEPPASTPTAAETAPTNIDSAASVTQPTPPAPWTPEDHPNAQPLHSLSRVAHVILYATPTPEGHSRVPDTLSGPWTRRLGPPWSETWNTVEQERSSAHAAFGDLWDEWWNAAKGRMRNLDDMWEGCPGDVSPDGFHAVGLSEGSVDERGHVGEGRR</sequence>
<accession>A0ACC3CXA7</accession>
<keyword evidence="2" id="KW-1185">Reference proteome</keyword>
<reference evidence="1" key="1">
    <citation type="submission" date="2024-09" db="EMBL/GenBank/DDBJ databases">
        <title>Black Yeasts Isolated from many extreme environments.</title>
        <authorList>
            <person name="Coleine C."/>
            <person name="Stajich J.E."/>
            <person name="Selbmann L."/>
        </authorList>
    </citation>
    <scope>NUCLEOTIDE SEQUENCE</scope>
    <source>
        <strain evidence="1">CCFEE 5737</strain>
    </source>
</reference>
<gene>
    <name evidence="1" type="ORF">LTS18_012679</name>
</gene>
<proteinExistence type="predicted"/>